<accession>A0ABQ0VSK2</accession>
<evidence type="ECO:0000313" key="1">
    <source>
        <dbReference type="EMBL" id="GEM04136.1"/>
    </source>
</evidence>
<gene>
    <name evidence="1" type="ORF">HMI01_11240</name>
</gene>
<name>A0ABQ0VSK2_9BACI</name>
<organism evidence="1 2">
    <name type="scientific">Halolactibacillus miurensis</name>
    <dbReference type="NCBI Taxonomy" id="306541"/>
    <lineage>
        <taxon>Bacteria</taxon>
        <taxon>Bacillati</taxon>
        <taxon>Bacillota</taxon>
        <taxon>Bacilli</taxon>
        <taxon>Bacillales</taxon>
        <taxon>Bacillaceae</taxon>
        <taxon>Halolactibacillus</taxon>
    </lineage>
</organism>
<sequence>MMMLNFFIENFTEMYGLSVVVLFVYTAPKMISEYDRIKEGKR</sequence>
<reference evidence="1 2" key="1">
    <citation type="submission" date="2019-07" db="EMBL/GenBank/DDBJ databases">
        <title>Whole genome shotgun sequence of Halolactibacillus miurensis NBRC 100873.</title>
        <authorList>
            <person name="Hosoyama A."/>
            <person name="Uohara A."/>
            <person name="Ohji S."/>
            <person name="Ichikawa N."/>
        </authorList>
    </citation>
    <scope>NUCLEOTIDE SEQUENCE [LARGE SCALE GENOMIC DNA]</scope>
    <source>
        <strain evidence="1 2">NBRC 100873</strain>
    </source>
</reference>
<comment type="caution">
    <text evidence="1">The sequence shown here is derived from an EMBL/GenBank/DDBJ whole genome shotgun (WGS) entry which is preliminary data.</text>
</comment>
<proteinExistence type="predicted"/>
<dbReference type="Proteomes" id="UP000321773">
    <property type="component" value="Unassembled WGS sequence"/>
</dbReference>
<keyword evidence="2" id="KW-1185">Reference proteome</keyword>
<protein>
    <submittedName>
        <fullName evidence="1">Uncharacterized protein</fullName>
    </submittedName>
</protein>
<dbReference type="EMBL" id="BJWJ01000008">
    <property type="protein sequence ID" value="GEM04136.1"/>
    <property type="molecule type" value="Genomic_DNA"/>
</dbReference>
<evidence type="ECO:0000313" key="2">
    <source>
        <dbReference type="Proteomes" id="UP000321773"/>
    </source>
</evidence>